<feature type="signal peptide" evidence="1">
    <location>
        <begin position="1"/>
        <end position="20"/>
    </location>
</feature>
<dbReference type="PANTHER" id="PTHR43649:SF11">
    <property type="entry name" value="ABC TRANSPORTER SUBSTRATE-BINDING PROTEIN YESO-RELATED"/>
    <property type="match status" value="1"/>
</dbReference>
<dbReference type="KEGG" id="grc:GI584_10670"/>
<dbReference type="EMBL" id="CP045915">
    <property type="protein sequence ID" value="QGH34464.1"/>
    <property type="molecule type" value="Genomic_DNA"/>
</dbReference>
<keyword evidence="3" id="KW-1185">Reference proteome</keyword>
<dbReference type="PANTHER" id="PTHR43649">
    <property type="entry name" value="ARABINOSE-BINDING PROTEIN-RELATED"/>
    <property type="match status" value="1"/>
</dbReference>
<evidence type="ECO:0000313" key="3">
    <source>
        <dbReference type="Proteomes" id="UP000339690"/>
    </source>
</evidence>
<gene>
    <name evidence="2" type="ORF">GI584_10670</name>
</gene>
<dbReference type="PROSITE" id="PS51257">
    <property type="entry name" value="PROKAR_LIPOPROTEIN"/>
    <property type="match status" value="1"/>
</dbReference>
<dbReference type="InterPro" id="IPR006059">
    <property type="entry name" value="SBP"/>
</dbReference>
<feature type="chain" id="PRO_5038852675" evidence="1">
    <location>
        <begin position="21"/>
        <end position="437"/>
    </location>
</feature>
<name>A0A5Q2THX5_9BACI</name>
<dbReference type="Proteomes" id="UP000339690">
    <property type="component" value="Chromosome"/>
</dbReference>
<dbReference type="Pfam" id="PF01547">
    <property type="entry name" value="SBP_bac_1"/>
    <property type="match status" value="1"/>
</dbReference>
<evidence type="ECO:0000256" key="1">
    <source>
        <dbReference type="SAM" id="SignalP"/>
    </source>
</evidence>
<dbReference type="Gene3D" id="3.40.190.10">
    <property type="entry name" value="Periplasmic binding protein-like II"/>
    <property type="match status" value="2"/>
</dbReference>
<dbReference type="RefSeq" id="WP_153791218.1">
    <property type="nucleotide sequence ID" value="NZ_CP045915.1"/>
</dbReference>
<reference evidence="2 3" key="1">
    <citation type="submission" date="2019-11" db="EMBL/GenBank/DDBJ databases">
        <title>Gracilibacillus salitolerans sp. nov., a moderate halophile isolated from a saline soil in northwest China.</title>
        <authorList>
            <person name="Gan L."/>
        </authorList>
    </citation>
    <scope>NUCLEOTIDE SEQUENCE [LARGE SCALE GENOMIC DNA]</scope>
    <source>
        <strain evidence="2 3">SCU50</strain>
    </source>
</reference>
<proteinExistence type="predicted"/>
<accession>A0A5Q2THX5</accession>
<dbReference type="AlphaFoldDB" id="A0A5Q2THX5"/>
<dbReference type="InterPro" id="IPR050490">
    <property type="entry name" value="Bact_solute-bd_prot1"/>
</dbReference>
<dbReference type="SUPFAM" id="SSF53850">
    <property type="entry name" value="Periplasmic binding protein-like II"/>
    <property type="match status" value="1"/>
</dbReference>
<keyword evidence="1" id="KW-0732">Signal</keyword>
<evidence type="ECO:0000313" key="2">
    <source>
        <dbReference type="EMBL" id="QGH34464.1"/>
    </source>
</evidence>
<sequence>MKKLSIILFLGIIMVLLFTACNNNNNSTSNSNDESSEKQSTDADNEEKITLRIAWWGEQTRHEYTNKVIEMYEEQNPNVSIEPEYASWDDYWTKLAPQAASNQLPDIVQMDLIYLSQYSNSNQLADLTPYIGNELNVDNIADNVVAGGKLNDGLYGFNLGTVAMSWDYDPAILEEIGVNSIPDNWTWDDYLEIAEKAKDAGYYIDGGLWEDPFRYYLRSNGARLFAEDGSGLGYSDDQLFVDYWEMSKELIDMGAVQSPDEIAQQAGPEDSALVKGKAAGVFEWATMFIGTQKVVGRPMELSPPPGPNVDKGLYLKPSMFFSVSENSEHKKAAADFINFFVNDIEANKLILGDRGVPASSKVKEALMDHVSESQGKVFEYMSWVEQNSSTMGTPDPKSSGQVIEALVNIADQINYGEITPTEGAKKFRTEAESILGN</sequence>
<protein>
    <submittedName>
        <fullName evidence="2">Extracellular solute-binding protein</fullName>
    </submittedName>
</protein>
<organism evidence="2 3">
    <name type="scientific">Gracilibacillus salitolerans</name>
    <dbReference type="NCBI Taxonomy" id="2663022"/>
    <lineage>
        <taxon>Bacteria</taxon>
        <taxon>Bacillati</taxon>
        <taxon>Bacillota</taxon>
        <taxon>Bacilli</taxon>
        <taxon>Bacillales</taxon>
        <taxon>Bacillaceae</taxon>
        <taxon>Gracilibacillus</taxon>
    </lineage>
</organism>